<evidence type="ECO:0000256" key="1">
    <source>
        <dbReference type="ARBA" id="ARBA00022741"/>
    </source>
</evidence>
<keyword evidence="3 8" id="KW-0347">Helicase</keyword>
<dbReference type="Gene3D" id="1.20.120.1080">
    <property type="match status" value="1"/>
</dbReference>
<dbReference type="SMART" id="SM00847">
    <property type="entry name" value="HA2"/>
    <property type="match status" value="1"/>
</dbReference>
<dbReference type="NCBIfam" id="NF008348">
    <property type="entry name" value="PRK11131.1"/>
    <property type="match status" value="1"/>
</dbReference>
<gene>
    <name evidence="8" type="primary">hrpA</name>
    <name evidence="8" type="ORF">J4557_30735</name>
</gene>
<evidence type="ECO:0000256" key="4">
    <source>
        <dbReference type="ARBA" id="ARBA00022840"/>
    </source>
</evidence>
<keyword evidence="1" id="KW-0547">Nucleotide-binding</keyword>
<feature type="region of interest" description="Disordered" evidence="5">
    <location>
        <begin position="648"/>
        <end position="669"/>
    </location>
</feature>
<evidence type="ECO:0000256" key="3">
    <source>
        <dbReference type="ARBA" id="ARBA00022806"/>
    </source>
</evidence>
<dbReference type="PANTHER" id="PTHR18934">
    <property type="entry name" value="ATP-DEPENDENT RNA HELICASE"/>
    <property type="match status" value="1"/>
</dbReference>
<dbReference type="Pfam" id="PF00271">
    <property type="entry name" value="Helicase_C"/>
    <property type="match status" value="1"/>
</dbReference>
<dbReference type="Pfam" id="PF04408">
    <property type="entry name" value="WHD_HA2"/>
    <property type="match status" value="1"/>
</dbReference>
<keyword evidence="2 8" id="KW-0378">Hydrolase</keyword>
<dbReference type="Gene3D" id="3.40.50.300">
    <property type="entry name" value="P-loop containing nucleotide triphosphate hydrolases"/>
    <property type="match status" value="2"/>
</dbReference>
<dbReference type="Pfam" id="PF00270">
    <property type="entry name" value="DEAD"/>
    <property type="match status" value="1"/>
</dbReference>
<dbReference type="SMART" id="SM00382">
    <property type="entry name" value="AAA"/>
    <property type="match status" value="1"/>
</dbReference>
<dbReference type="Pfam" id="PF07717">
    <property type="entry name" value="OB_NTP_bind"/>
    <property type="match status" value="1"/>
</dbReference>
<dbReference type="PROSITE" id="PS51192">
    <property type="entry name" value="HELICASE_ATP_BIND_1"/>
    <property type="match status" value="1"/>
</dbReference>
<dbReference type="GO" id="GO:0003724">
    <property type="term" value="F:RNA helicase activity"/>
    <property type="evidence" value="ECO:0007669"/>
    <property type="project" value="UniProtKB-EC"/>
</dbReference>
<dbReference type="Pfam" id="PF11898">
    <property type="entry name" value="DUF3418"/>
    <property type="match status" value="1"/>
</dbReference>
<accession>A0ABS3R8C8</accession>
<keyword evidence="4" id="KW-0067">ATP-binding</keyword>
<dbReference type="GO" id="GO:0016787">
    <property type="term" value="F:hydrolase activity"/>
    <property type="evidence" value="ECO:0007669"/>
    <property type="project" value="UniProtKB-KW"/>
</dbReference>
<dbReference type="RefSeq" id="WP_208270253.1">
    <property type="nucleotide sequence ID" value="NZ_BAAAGM010000098.1"/>
</dbReference>
<dbReference type="EC" id="3.6.4.13" evidence="8"/>
<dbReference type="CDD" id="cd18791">
    <property type="entry name" value="SF2_C_RHA"/>
    <property type="match status" value="1"/>
</dbReference>
<dbReference type="PROSITE" id="PS51194">
    <property type="entry name" value="HELICASE_CTER"/>
    <property type="match status" value="1"/>
</dbReference>
<feature type="domain" description="Helicase C-terminal" evidence="7">
    <location>
        <begin position="277"/>
        <end position="450"/>
    </location>
</feature>
<dbReference type="InterPro" id="IPR024590">
    <property type="entry name" value="HrpA_C"/>
</dbReference>
<evidence type="ECO:0000259" key="6">
    <source>
        <dbReference type="PROSITE" id="PS51192"/>
    </source>
</evidence>
<evidence type="ECO:0000259" key="7">
    <source>
        <dbReference type="PROSITE" id="PS51194"/>
    </source>
</evidence>
<dbReference type="SUPFAM" id="SSF52540">
    <property type="entry name" value="P-loop containing nucleoside triphosphate hydrolases"/>
    <property type="match status" value="1"/>
</dbReference>
<dbReference type="InterPro" id="IPR011709">
    <property type="entry name" value="DEAD-box_helicase_OB_fold"/>
</dbReference>
<feature type="domain" description="Helicase ATP-binding" evidence="6">
    <location>
        <begin position="87"/>
        <end position="250"/>
    </location>
</feature>
<dbReference type="CDD" id="cd17989">
    <property type="entry name" value="DEXHc_HrpA"/>
    <property type="match status" value="1"/>
</dbReference>
<protein>
    <submittedName>
        <fullName evidence="8">ATP-dependent RNA helicase HrpA</fullName>
        <ecNumber evidence="8">3.6.4.13</ecNumber>
    </submittedName>
</protein>
<keyword evidence="9" id="KW-1185">Reference proteome</keyword>
<evidence type="ECO:0000313" key="8">
    <source>
        <dbReference type="EMBL" id="MBO2441908.1"/>
    </source>
</evidence>
<dbReference type="InterPro" id="IPR001650">
    <property type="entry name" value="Helicase_C-like"/>
</dbReference>
<dbReference type="PANTHER" id="PTHR18934:SF99">
    <property type="entry name" value="ATP-DEPENDENT RNA HELICASE DHX37-RELATED"/>
    <property type="match status" value="1"/>
</dbReference>
<dbReference type="InterPro" id="IPR010222">
    <property type="entry name" value="RNA_helicase_HrpA"/>
</dbReference>
<dbReference type="InterPro" id="IPR014001">
    <property type="entry name" value="Helicase_ATP-bd"/>
</dbReference>
<dbReference type="NCBIfam" id="TIGR01967">
    <property type="entry name" value="DEAH_box_HrpA"/>
    <property type="match status" value="1"/>
</dbReference>
<dbReference type="SMART" id="SM00487">
    <property type="entry name" value="DEXDc"/>
    <property type="match status" value="1"/>
</dbReference>
<evidence type="ECO:0000256" key="5">
    <source>
        <dbReference type="SAM" id="MobiDB-lite"/>
    </source>
</evidence>
<dbReference type="SMART" id="SM00490">
    <property type="entry name" value="HELICc"/>
    <property type="match status" value="1"/>
</dbReference>
<dbReference type="InterPro" id="IPR007502">
    <property type="entry name" value="Helicase-assoc_dom"/>
</dbReference>
<proteinExistence type="predicted"/>
<sequence>MRTPVRSPLADLRARLPELMLRDQHRLGRRIDGTQRMRDAARRAKVAEEIAADVEAAERRVERRRLAVPAITYPAELPVAQKKDDILAAVRDHQVVIVAGETGSGKTTQIPKICLELGRGVLGSIGHTQPRRLAARTVADRIAEELGTELGDTVGYKVRFTDRSSDDTLVKLMTDGILLAEIQTDRLLRQYDTLIIDEAHERSLNIDFLLGYVKEILPRRPDLKVIITSATIDPERFSRHFGDAPIVEVSGRTYPVEVRYRPVADPDDPSADPDRDQIQAIIDAVDELGREAPGDVLVFLSGEREIRDTADALTKHFTRQRTATEVLPLYARLSAAEQHRVFQAHRGRRVVLATNVAETSLTVPGIKYVVDPGTARISRYSHRLKVQRLPIEPVSQASANQRKGRCGRVSEGVCIRLYSEEDFESRPEFTDPEILRTNLASVILQMTALGLGDISAFPFVEPPDRRNVKAGVDLLHELGAIDPAEKDPRKRLTPLGRRLAQLPVDPRLARMVLEADRNGCVREVLVIAAALSIQDPRERPAEHQQAADDKHRRFADPTSDFLAYLNLWNYLREQQKELSGSAFRRMCKNEFLHFLRVREWQDLHGQLKQVAKSLGVTLNTADAPPDRIHVSLLAGLLSHIGLIDTAGRSGSVGRGDAEKKEKDRPRRGQEYLGARGAKFAVFPGSALFRKPPRWVMSAELVETSRLWGRVNARIEPDWIEPLAEHLVKRNYSEPHWSKKQAAVMAHEKVTLYGVPIVADRRVNYGSIDPALSRELFIRHALVEGDWETHHEFFHANRALLDEVEELEHRARRRDILVDDETLFDFYDARIPEDVVSGRHFDAWWKRARRSDPDLLGFEKSMLINETAGGVSEADYPDVWKQGPLRLRLTYQFEPGADADGVTVHVPVQVLNQVRPDGFEWQVPGLRTELVTELIRSLPKQLRVNFVPAPDYARKVLDRVAPRSEPLLDALERELTAMTGVPVAREAWDASRLPAHLRITFRVVDDRGRALGEGTDLDELKRRLAGKVRGTLAKAASNVERSGLTEWTIGELPRTYERRQAGYDVKAYPALTDEGDGVAVRMYETEAEQRRAMWLGTRRLILLNAPSPVKLIQGRLTNKGKLALSHNPHGSVAALFDDCVTAAADRLIAEAGGPAWDEAGFRALYDRVRADLHDATAQVVGLVERILAESHELDRRLRGTASLTLVPALTDIRGHLAKLIHPGFVTETGWARLADLPRYLRALQIRLDKLPENPGRDRMLAHQVDVLGQEYEQALRRLHPSRRDEEPARQIRWMLEELRVSLFAQQLGTRFPVSDKRIRKAMAQL</sequence>
<dbReference type="Proteomes" id="UP000666915">
    <property type="component" value="Unassembled WGS sequence"/>
</dbReference>
<dbReference type="InterPro" id="IPR003593">
    <property type="entry name" value="AAA+_ATPase"/>
</dbReference>
<dbReference type="EMBL" id="JAGEOK010000022">
    <property type="protein sequence ID" value="MBO2441908.1"/>
    <property type="molecule type" value="Genomic_DNA"/>
</dbReference>
<evidence type="ECO:0000256" key="2">
    <source>
        <dbReference type="ARBA" id="ARBA00022801"/>
    </source>
</evidence>
<name>A0ABS3R8C8_9ACTN</name>
<evidence type="ECO:0000313" key="9">
    <source>
        <dbReference type="Proteomes" id="UP000666915"/>
    </source>
</evidence>
<feature type="compositionally biased region" description="Basic and acidic residues" evidence="5">
    <location>
        <begin position="655"/>
        <end position="669"/>
    </location>
</feature>
<dbReference type="InterPro" id="IPR027417">
    <property type="entry name" value="P-loop_NTPase"/>
</dbReference>
<dbReference type="InterPro" id="IPR011545">
    <property type="entry name" value="DEAD/DEAH_box_helicase_dom"/>
</dbReference>
<reference evidence="8 9" key="1">
    <citation type="submission" date="2021-03" db="EMBL/GenBank/DDBJ databases">
        <authorList>
            <person name="Kanchanasin P."/>
            <person name="Saeng-In P."/>
            <person name="Phongsopitanun W."/>
            <person name="Yuki M."/>
            <person name="Kudo T."/>
            <person name="Ohkuma M."/>
            <person name="Tanasupawat S."/>
        </authorList>
    </citation>
    <scope>NUCLEOTIDE SEQUENCE [LARGE SCALE GENOMIC DNA]</scope>
    <source>
        <strain evidence="8 9">L46</strain>
    </source>
</reference>
<comment type="caution">
    <text evidence="8">The sequence shown here is derived from an EMBL/GenBank/DDBJ whole genome shotgun (WGS) entry which is preliminary data.</text>
</comment>
<dbReference type="Pfam" id="PF21010">
    <property type="entry name" value="HA2_C"/>
    <property type="match status" value="1"/>
</dbReference>
<organism evidence="8 9">
    <name type="scientific">Actinomadura nitritigenes</name>
    <dbReference type="NCBI Taxonomy" id="134602"/>
    <lineage>
        <taxon>Bacteria</taxon>
        <taxon>Bacillati</taxon>
        <taxon>Actinomycetota</taxon>
        <taxon>Actinomycetes</taxon>
        <taxon>Streptosporangiales</taxon>
        <taxon>Thermomonosporaceae</taxon>
        <taxon>Actinomadura</taxon>
    </lineage>
</organism>
<dbReference type="InterPro" id="IPR048333">
    <property type="entry name" value="HA2_WH"/>
</dbReference>